<name>A0AA39H9F2_9BILA</name>
<keyword evidence="1" id="KW-0732">Signal</keyword>
<organism evidence="2 3">
    <name type="scientific">Steinernema hermaphroditum</name>
    <dbReference type="NCBI Taxonomy" id="289476"/>
    <lineage>
        <taxon>Eukaryota</taxon>
        <taxon>Metazoa</taxon>
        <taxon>Ecdysozoa</taxon>
        <taxon>Nematoda</taxon>
        <taxon>Chromadorea</taxon>
        <taxon>Rhabditida</taxon>
        <taxon>Tylenchina</taxon>
        <taxon>Panagrolaimomorpha</taxon>
        <taxon>Strongyloidoidea</taxon>
        <taxon>Steinernematidae</taxon>
        <taxon>Steinernema</taxon>
    </lineage>
</organism>
<gene>
    <name evidence="2" type="ORF">QR680_015920</name>
</gene>
<reference evidence="2" key="1">
    <citation type="submission" date="2023-06" db="EMBL/GenBank/DDBJ databases">
        <title>Genomic analysis of the entomopathogenic nematode Steinernema hermaphroditum.</title>
        <authorList>
            <person name="Schwarz E.M."/>
            <person name="Heppert J.K."/>
            <person name="Baniya A."/>
            <person name="Schwartz H.T."/>
            <person name="Tan C.-H."/>
            <person name="Antoshechkin I."/>
            <person name="Sternberg P.W."/>
            <person name="Goodrich-Blair H."/>
            <person name="Dillman A.R."/>
        </authorList>
    </citation>
    <scope>NUCLEOTIDE SEQUENCE</scope>
    <source>
        <strain evidence="2">PS9179</strain>
        <tissue evidence="2">Whole animal</tissue>
    </source>
</reference>
<feature type="signal peptide" evidence="1">
    <location>
        <begin position="1"/>
        <end position="18"/>
    </location>
</feature>
<dbReference type="Proteomes" id="UP001175271">
    <property type="component" value="Unassembled WGS sequence"/>
</dbReference>
<proteinExistence type="predicted"/>
<evidence type="ECO:0000313" key="3">
    <source>
        <dbReference type="Proteomes" id="UP001175271"/>
    </source>
</evidence>
<sequence length="78" mass="9183">MFVKAILVFLFVILTAQASLHLKGYSILDNMGKDYAETQPEDTGYTRVLASRPQRDRFMTLRLRQPYEMFRPSGYRVY</sequence>
<feature type="chain" id="PRO_5041272219" evidence="1">
    <location>
        <begin position="19"/>
        <end position="78"/>
    </location>
</feature>
<dbReference type="AlphaFoldDB" id="A0AA39H9F2"/>
<protein>
    <submittedName>
        <fullName evidence="2">Uncharacterized protein</fullName>
    </submittedName>
</protein>
<comment type="caution">
    <text evidence="2">The sequence shown here is derived from an EMBL/GenBank/DDBJ whole genome shotgun (WGS) entry which is preliminary data.</text>
</comment>
<dbReference type="EMBL" id="JAUCMV010000004">
    <property type="protein sequence ID" value="KAK0401693.1"/>
    <property type="molecule type" value="Genomic_DNA"/>
</dbReference>
<keyword evidence="3" id="KW-1185">Reference proteome</keyword>
<accession>A0AA39H9F2</accession>
<evidence type="ECO:0000256" key="1">
    <source>
        <dbReference type="SAM" id="SignalP"/>
    </source>
</evidence>
<evidence type="ECO:0000313" key="2">
    <source>
        <dbReference type="EMBL" id="KAK0401693.1"/>
    </source>
</evidence>